<feature type="domain" description="DNA-directed DNA polymerase family B multifunctional" evidence="6">
    <location>
        <begin position="665"/>
        <end position="728"/>
    </location>
</feature>
<dbReference type="OrthoDB" id="6755010at2759"/>
<evidence type="ECO:0000256" key="4">
    <source>
        <dbReference type="ARBA" id="ARBA00022932"/>
    </source>
</evidence>
<name>A0A397GFA7_9GLOM</name>
<reference evidence="7 8" key="1">
    <citation type="submission" date="2018-08" db="EMBL/GenBank/DDBJ databases">
        <title>Genome and evolution of the arbuscular mycorrhizal fungus Diversispora epigaea (formerly Glomus versiforme) and its bacterial endosymbionts.</title>
        <authorList>
            <person name="Sun X."/>
            <person name="Fei Z."/>
            <person name="Harrison M."/>
        </authorList>
    </citation>
    <scope>NUCLEOTIDE SEQUENCE [LARGE SCALE GENOMIC DNA]</scope>
    <source>
        <strain evidence="7 8">IT104</strain>
    </source>
</reference>
<dbReference type="Gene3D" id="3.30.420.10">
    <property type="entry name" value="Ribonuclease H-like superfamily/Ribonuclease H"/>
    <property type="match status" value="1"/>
</dbReference>
<evidence type="ECO:0000259" key="6">
    <source>
        <dbReference type="Pfam" id="PF00136"/>
    </source>
</evidence>
<evidence type="ECO:0000256" key="1">
    <source>
        <dbReference type="ARBA" id="ARBA00012417"/>
    </source>
</evidence>
<evidence type="ECO:0000256" key="5">
    <source>
        <dbReference type="SAM" id="MobiDB-lite"/>
    </source>
</evidence>
<feature type="region of interest" description="Disordered" evidence="5">
    <location>
        <begin position="23"/>
        <end position="59"/>
    </location>
</feature>
<evidence type="ECO:0000313" key="7">
    <source>
        <dbReference type="EMBL" id="RHZ49147.1"/>
    </source>
</evidence>
<dbReference type="EMBL" id="PQFF01000454">
    <property type="protein sequence ID" value="RHZ49147.1"/>
    <property type="molecule type" value="Genomic_DNA"/>
</dbReference>
<dbReference type="SUPFAM" id="SSF53098">
    <property type="entry name" value="Ribonuclease H-like"/>
    <property type="match status" value="1"/>
</dbReference>
<keyword evidence="8" id="KW-1185">Reference proteome</keyword>
<dbReference type="EC" id="2.7.7.7" evidence="1"/>
<evidence type="ECO:0000313" key="8">
    <source>
        <dbReference type="Proteomes" id="UP000266861"/>
    </source>
</evidence>
<dbReference type="Pfam" id="PF00136">
    <property type="entry name" value="DNA_pol_B"/>
    <property type="match status" value="1"/>
</dbReference>
<organism evidence="7 8">
    <name type="scientific">Diversispora epigaea</name>
    <dbReference type="NCBI Taxonomy" id="1348612"/>
    <lineage>
        <taxon>Eukaryota</taxon>
        <taxon>Fungi</taxon>
        <taxon>Fungi incertae sedis</taxon>
        <taxon>Mucoromycota</taxon>
        <taxon>Glomeromycotina</taxon>
        <taxon>Glomeromycetes</taxon>
        <taxon>Diversisporales</taxon>
        <taxon>Diversisporaceae</taxon>
        <taxon>Diversispora</taxon>
    </lineage>
</organism>
<dbReference type="Proteomes" id="UP000266861">
    <property type="component" value="Unassembled WGS sequence"/>
</dbReference>
<evidence type="ECO:0000256" key="2">
    <source>
        <dbReference type="ARBA" id="ARBA00022679"/>
    </source>
</evidence>
<dbReference type="InterPro" id="IPR006134">
    <property type="entry name" value="DNA-dir_DNA_pol_B_multi_dom"/>
</dbReference>
<evidence type="ECO:0000256" key="3">
    <source>
        <dbReference type="ARBA" id="ARBA00022695"/>
    </source>
</evidence>
<dbReference type="SUPFAM" id="SSF56672">
    <property type="entry name" value="DNA/RNA polymerases"/>
    <property type="match status" value="1"/>
</dbReference>
<feature type="region of interest" description="Disordered" evidence="5">
    <location>
        <begin position="168"/>
        <end position="188"/>
    </location>
</feature>
<proteinExistence type="predicted"/>
<gene>
    <name evidence="7" type="ORF">Glove_529g21</name>
</gene>
<protein>
    <recommendedName>
        <fullName evidence="1">DNA-directed DNA polymerase</fullName>
        <ecNumber evidence="1">2.7.7.7</ecNumber>
    </recommendedName>
</protein>
<dbReference type="STRING" id="1348612.A0A397GFA7"/>
<keyword evidence="2" id="KW-0808">Transferase</keyword>
<dbReference type="InterPro" id="IPR036397">
    <property type="entry name" value="RNaseH_sf"/>
</dbReference>
<dbReference type="GO" id="GO:0003677">
    <property type="term" value="F:DNA binding"/>
    <property type="evidence" value="ECO:0007669"/>
    <property type="project" value="InterPro"/>
</dbReference>
<accession>A0A397GFA7</accession>
<dbReference type="Gene3D" id="3.90.1600.10">
    <property type="entry name" value="Palm domain of DNA polymerase"/>
    <property type="match status" value="1"/>
</dbReference>
<sequence>MSTQSKHDTPTVYTVPTYTEVSTVDSQNFQENIDHIPAEAEAPPSRPESPENSENFDPEIREEGNRGIYHREASTFSQSQVSESKEKSQVFYYNGEDYLPTRPSRNMMIAENNDYGSTYINNTPYYVLQLYGYLINGQKAVYTVPTYTEVSTVDSQNFQENIDHIPAEAEAPPSRPESPENSENFDPEIREEGNRGIYHREASTFSQSQVSESKEKSQVFYYNGEDYLPTRPSRNMMIAENNDYGSTLYGYLINGQKAVVTVSGIKVFFDIRIPDNKSIGIFETEIKNILVNGKNDEGETVDMAELQIEHIKAFPIRRYYVEKKPYLCIVITNIKQRKITLNIILEYNLKNEKKLETTSDDTTSIYYRKVAREYRIPLSGYRVPYSARSPLCEHAFYVSINDYRSVKDPSILYNSYPSQLITHDRTLVIACDIETHTTRGLEYVPVARYKEDNIFMICITVHWKDDPKPLKQICLVDVETVSDPNWITIICGNEKNLLKAFALLERATQHKILDWMVAKMSANPRKKATIDSILRWNYYGGLEDKEGKKIKNRKGIEIKIDSDKDFKSTFLKIPGCIPIDVVVCCKKLYPKSEKKSLNHFLKINGLDNKIDLPIKTMRRYYTQNSRSCQSLMVKNNIINDYRDVASIAYVSLFDSHYYAVGIKVRENKFPGAYVPPDKGLEDKYPVTGLDFASLYPSIIMNYNLSPEKITLLTEEVGALEKADEILHKIEFPFNGKTLYAWSIRHGNKDNKKRLYLLVLEELFNK</sequence>
<keyword evidence="4" id="KW-0239">DNA-directed DNA polymerase</keyword>
<dbReference type="GO" id="GO:0000166">
    <property type="term" value="F:nucleotide binding"/>
    <property type="evidence" value="ECO:0007669"/>
    <property type="project" value="InterPro"/>
</dbReference>
<dbReference type="GO" id="GO:0003887">
    <property type="term" value="F:DNA-directed DNA polymerase activity"/>
    <property type="evidence" value="ECO:0007669"/>
    <property type="project" value="UniProtKB-KW"/>
</dbReference>
<dbReference type="InterPro" id="IPR012337">
    <property type="entry name" value="RNaseH-like_sf"/>
</dbReference>
<keyword evidence="3" id="KW-0548">Nucleotidyltransferase</keyword>
<dbReference type="InterPro" id="IPR043502">
    <property type="entry name" value="DNA/RNA_pol_sf"/>
</dbReference>
<dbReference type="InterPro" id="IPR023211">
    <property type="entry name" value="DNA_pol_palm_dom_sf"/>
</dbReference>
<dbReference type="AlphaFoldDB" id="A0A397GFA7"/>
<comment type="caution">
    <text evidence="7">The sequence shown here is derived from an EMBL/GenBank/DDBJ whole genome shotgun (WGS) entry which is preliminary data.</text>
</comment>